<name>A0A1M7ALD1_9BACT</name>
<keyword evidence="1" id="KW-0472">Membrane</keyword>
<accession>A0A1M7ALD1</accession>
<dbReference type="PROSITE" id="PS51257">
    <property type="entry name" value="PROKAR_LIPOPROTEIN"/>
    <property type="match status" value="1"/>
</dbReference>
<dbReference type="Proteomes" id="UP000184420">
    <property type="component" value="Unassembled WGS sequence"/>
</dbReference>
<dbReference type="STRING" id="1419482.SAMN05444266_103332"/>
<dbReference type="AlphaFoldDB" id="A0A1M7ALD1"/>
<dbReference type="EMBL" id="FRBL01000003">
    <property type="protein sequence ID" value="SHL43592.1"/>
    <property type="molecule type" value="Genomic_DNA"/>
</dbReference>
<keyword evidence="4" id="KW-1185">Reference proteome</keyword>
<organism evidence="3 4">
    <name type="scientific">Chitinophaga jiangningensis</name>
    <dbReference type="NCBI Taxonomy" id="1419482"/>
    <lineage>
        <taxon>Bacteria</taxon>
        <taxon>Pseudomonadati</taxon>
        <taxon>Bacteroidota</taxon>
        <taxon>Chitinophagia</taxon>
        <taxon>Chitinophagales</taxon>
        <taxon>Chitinophagaceae</taxon>
        <taxon>Chitinophaga</taxon>
    </lineage>
</organism>
<keyword evidence="1" id="KW-0812">Transmembrane</keyword>
<feature type="domain" description="DUF4349" evidence="2">
    <location>
        <begin position="59"/>
        <end position="283"/>
    </location>
</feature>
<evidence type="ECO:0000256" key="1">
    <source>
        <dbReference type="SAM" id="Phobius"/>
    </source>
</evidence>
<evidence type="ECO:0000313" key="3">
    <source>
        <dbReference type="EMBL" id="SHL43592.1"/>
    </source>
</evidence>
<proteinExistence type="predicted"/>
<sequence length="293" mass="32029">MRNALPLWVLPALTLAACSSQRYEKDAPASEAVSAETVTAAADSTSFAADIASLNSASRKRIRTADVSCRVPDVFAASQALERVTKSLDGIVVESKQQNEISQEKYLPYKGDSLMHVRMYSTVASLTLRVPAAAMDSVVQVLTQQATYIDYRTLKDQDKTLDYLSNSLRNNAKTYTATADRNTSSVDAANYNQSKEDNTISRQLNNLAILDEANNATITVAMVQPGRADVLVEVDPTAATRAGFGTELKTALYTGADILRNIVLFFITIWPFVITGVVVWVMVKRFRKTSVQA</sequence>
<dbReference type="InterPro" id="IPR025645">
    <property type="entry name" value="DUF4349"/>
</dbReference>
<dbReference type="Pfam" id="PF14257">
    <property type="entry name" value="DUF4349"/>
    <property type="match status" value="1"/>
</dbReference>
<dbReference type="RefSeq" id="WP_073080113.1">
    <property type="nucleotide sequence ID" value="NZ_FRBL01000003.1"/>
</dbReference>
<gene>
    <name evidence="3" type="ORF">SAMN05444266_103332</name>
</gene>
<evidence type="ECO:0000259" key="2">
    <source>
        <dbReference type="Pfam" id="PF14257"/>
    </source>
</evidence>
<feature type="transmembrane region" description="Helical" evidence="1">
    <location>
        <begin position="262"/>
        <end position="283"/>
    </location>
</feature>
<keyword evidence="1" id="KW-1133">Transmembrane helix</keyword>
<reference evidence="3 4" key="1">
    <citation type="submission" date="2016-11" db="EMBL/GenBank/DDBJ databases">
        <authorList>
            <person name="Jaros S."/>
            <person name="Januszkiewicz K."/>
            <person name="Wedrychowicz H."/>
        </authorList>
    </citation>
    <scope>NUCLEOTIDE SEQUENCE [LARGE SCALE GENOMIC DNA]</scope>
    <source>
        <strain evidence="3 4">DSM 27406</strain>
    </source>
</reference>
<protein>
    <recommendedName>
        <fullName evidence="2">DUF4349 domain-containing protein</fullName>
    </recommendedName>
</protein>
<dbReference type="OrthoDB" id="658163at2"/>
<evidence type="ECO:0000313" key="4">
    <source>
        <dbReference type="Proteomes" id="UP000184420"/>
    </source>
</evidence>